<name>E1RAF8_SEDSS</name>
<evidence type="ECO:0000256" key="3">
    <source>
        <dbReference type="SAM" id="MobiDB-lite"/>
    </source>
</evidence>
<dbReference type="OrthoDB" id="5410524at2"/>
<dbReference type="PANTHER" id="PTHR43278">
    <property type="entry name" value="NAD(P)H-DEPENDENT FMN-CONTAINING OXIDOREDUCTASE YWQN-RELATED"/>
    <property type="match status" value="1"/>
</dbReference>
<dbReference type="EMBL" id="CP002116">
    <property type="protein sequence ID" value="ADK79449.1"/>
    <property type="molecule type" value="Genomic_DNA"/>
</dbReference>
<dbReference type="SUPFAM" id="SSF52218">
    <property type="entry name" value="Flavoproteins"/>
    <property type="match status" value="2"/>
</dbReference>
<dbReference type="STRING" id="573413.Spirs_0293"/>
<dbReference type="eggNOG" id="COG0655">
    <property type="taxonomic scope" value="Bacteria"/>
</dbReference>
<evidence type="ECO:0000313" key="5">
    <source>
        <dbReference type="Proteomes" id="UP000002318"/>
    </source>
</evidence>
<evidence type="ECO:0000256" key="1">
    <source>
        <dbReference type="ARBA" id="ARBA00022630"/>
    </source>
</evidence>
<protein>
    <submittedName>
        <fullName evidence="4">NAD(P)H dehydrogenase (Quinone)</fullName>
    </submittedName>
</protein>
<feature type="region of interest" description="Disordered" evidence="3">
    <location>
        <begin position="460"/>
        <end position="485"/>
    </location>
</feature>
<evidence type="ECO:0000313" key="4">
    <source>
        <dbReference type="EMBL" id="ADK79449.1"/>
    </source>
</evidence>
<keyword evidence="2" id="KW-0288">FMN</keyword>
<proteinExistence type="predicted"/>
<sequence>MKMIVLGGSPKGEISVTMQYVHYLEIQYPEIIFQKRFPAHDIRRLEENEEAFEQLIEDIRRADAILWAFPLYILCVCSQYLRFVELVEERGVVEAFAGKPAASLSTSIHFFDHIAHDYIKAVCEDWKMNFIAMHSPAMDDLTKAEGRQALEHFFSFFLHLAGQKHPACQQFPSIPPQKPRYHSVSTPVSIHSVEACNITVIADSTEGSLGNMIERFASCFSGGVEIVDLNRIKMLSGCMGCLHCGPKNMCRYDKADEVRRIYEEKIHPADVLVIAGTIRGRWVSSLLKAFIDRGFFHTHQPFLTGKQVALFLDGSLTSNPVLHSGLSDYIACQGGSLIDTICDETEDCSFIDGCIDTLAEKIDTAQEYSYRKSQTFPAIAGMNLFRDEVYMHLRMVFHGDHRFYHRNKIYKTLPHKRPLALLGYRLIGGITSLPPVQRKMVRNMKTFMLTPYKPVLASAAREARRGQKENGPEATDERCTKRKGP</sequence>
<dbReference type="KEGG" id="ssm:Spirs_0293"/>
<dbReference type="AlphaFoldDB" id="E1RAF8"/>
<keyword evidence="1" id="KW-0285">Flavoprotein</keyword>
<dbReference type="HOGENOM" id="CLU_594267_0_0_12"/>
<dbReference type="InterPro" id="IPR029039">
    <property type="entry name" value="Flavoprotein-like_sf"/>
</dbReference>
<dbReference type="Gene3D" id="3.40.50.360">
    <property type="match status" value="2"/>
</dbReference>
<evidence type="ECO:0000256" key="2">
    <source>
        <dbReference type="ARBA" id="ARBA00022643"/>
    </source>
</evidence>
<reference evidence="4 5" key="1">
    <citation type="journal article" date="2010" name="Stand. Genomic Sci.">
        <title>Complete genome sequence of Spirochaeta smaragdinae type strain (SEBR 4228).</title>
        <authorList>
            <person name="Mavromatis K."/>
            <person name="Yasawong M."/>
            <person name="Chertkov O."/>
            <person name="Lapidus A."/>
            <person name="Lucas S."/>
            <person name="Nolan M."/>
            <person name="Del Rio T.G."/>
            <person name="Tice H."/>
            <person name="Cheng J.F."/>
            <person name="Pitluck S."/>
            <person name="Liolios K."/>
            <person name="Ivanova N."/>
            <person name="Tapia R."/>
            <person name="Han C."/>
            <person name="Bruce D."/>
            <person name="Goodwin L."/>
            <person name="Pati A."/>
            <person name="Chen A."/>
            <person name="Palaniappan K."/>
            <person name="Land M."/>
            <person name="Hauser L."/>
            <person name="Chang Y.J."/>
            <person name="Jeffries C.D."/>
            <person name="Detter J.C."/>
            <person name="Rohde M."/>
            <person name="Brambilla E."/>
            <person name="Spring S."/>
            <person name="Goker M."/>
            <person name="Sikorski J."/>
            <person name="Woyke T."/>
            <person name="Bristow J."/>
            <person name="Eisen J.A."/>
            <person name="Markowitz V."/>
            <person name="Hugenholtz P."/>
            <person name="Klenk H.P."/>
            <person name="Kyrpides N.C."/>
        </authorList>
    </citation>
    <scope>NUCLEOTIDE SEQUENCE [LARGE SCALE GENOMIC DNA]</scope>
    <source>
        <strain evidence="5">DSM 11293 / JCM 15392 / SEBR 4228</strain>
    </source>
</reference>
<gene>
    <name evidence="4" type="ordered locus">Spirs_0293</name>
</gene>
<keyword evidence="5" id="KW-1185">Reference proteome</keyword>
<dbReference type="eggNOG" id="COG0431">
    <property type="taxonomic scope" value="Bacteria"/>
</dbReference>
<accession>E1RAF8</accession>
<dbReference type="InterPro" id="IPR051796">
    <property type="entry name" value="ISF_SsuE-like"/>
</dbReference>
<dbReference type="Proteomes" id="UP000002318">
    <property type="component" value="Chromosome"/>
</dbReference>
<dbReference type="PANTHER" id="PTHR43278:SF2">
    <property type="entry name" value="IRON-SULFUR FLAVOPROTEIN"/>
    <property type="match status" value="1"/>
</dbReference>
<dbReference type="RefSeq" id="WP_013252913.1">
    <property type="nucleotide sequence ID" value="NC_014364.1"/>
</dbReference>
<organism evidence="4 5">
    <name type="scientific">Sediminispirochaeta smaragdinae (strain DSM 11293 / JCM 15392 / SEBR 4228)</name>
    <name type="common">Spirochaeta smaragdinae</name>
    <dbReference type="NCBI Taxonomy" id="573413"/>
    <lineage>
        <taxon>Bacteria</taxon>
        <taxon>Pseudomonadati</taxon>
        <taxon>Spirochaetota</taxon>
        <taxon>Spirochaetia</taxon>
        <taxon>Spirochaetales</taxon>
        <taxon>Spirochaetaceae</taxon>
        <taxon>Sediminispirochaeta</taxon>
    </lineage>
</organism>
<feature type="compositionally biased region" description="Basic and acidic residues" evidence="3">
    <location>
        <begin position="461"/>
        <end position="479"/>
    </location>
</feature>